<gene>
    <name evidence="2" type="ORF">CPELLU_LOCUS18209</name>
</gene>
<comment type="caution">
    <text evidence="2">The sequence shown here is derived from an EMBL/GenBank/DDBJ whole genome shotgun (WGS) entry which is preliminary data.</text>
</comment>
<proteinExistence type="predicted"/>
<evidence type="ECO:0000313" key="3">
    <source>
        <dbReference type="Proteomes" id="UP000789759"/>
    </source>
</evidence>
<name>A0A9N9K3W7_9GLOM</name>
<feature type="region of interest" description="Disordered" evidence="1">
    <location>
        <begin position="1"/>
        <end position="21"/>
    </location>
</feature>
<dbReference type="Proteomes" id="UP000789759">
    <property type="component" value="Unassembled WGS sequence"/>
</dbReference>
<evidence type="ECO:0000313" key="2">
    <source>
        <dbReference type="EMBL" id="CAG8806541.1"/>
    </source>
</evidence>
<evidence type="ECO:0000256" key="1">
    <source>
        <dbReference type="SAM" id="MobiDB-lite"/>
    </source>
</evidence>
<reference evidence="2" key="1">
    <citation type="submission" date="2021-06" db="EMBL/GenBank/DDBJ databases">
        <authorList>
            <person name="Kallberg Y."/>
            <person name="Tangrot J."/>
            <person name="Rosling A."/>
        </authorList>
    </citation>
    <scope>NUCLEOTIDE SEQUENCE</scope>
    <source>
        <strain evidence="2">FL966</strain>
    </source>
</reference>
<dbReference type="AlphaFoldDB" id="A0A9N9K3W7"/>
<organism evidence="2 3">
    <name type="scientific">Cetraspora pellucida</name>
    <dbReference type="NCBI Taxonomy" id="1433469"/>
    <lineage>
        <taxon>Eukaryota</taxon>
        <taxon>Fungi</taxon>
        <taxon>Fungi incertae sedis</taxon>
        <taxon>Mucoromycota</taxon>
        <taxon>Glomeromycotina</taxon>
        <taxon>Glomeromycetes</taxon>
        <taxon>Diversisporales</taxon>
        <taxon>Gigasporaceae</taxon>
        <taxon>Cetraspora</taxon>
    </lineage>
</organism>
<protein>
    <submittedName>
        <fullName evidence="2">22195_t:CDS:1</fullName>
    </submittedName>
</protein>
<feature type="compositionally biased region" description="Polar residues" evidence="1">
    <location>
        <begin position="1"/>
        <end position="14"/>
    </location>
</feature>
<sequence length="50" mass="5707">LNSTSREVEPSTSRGVEPKDILDLNIEDDSATSILDIVHNNNDKSRRYYE</sequence>
<feature type="non-terminal residue" evidence="2">
    <location>
        <position position="50"/>
    </location>
</feature>
<dbReference type="EMBL" id="CAJVQA010035005">
    <property type="protein sequence ID" value="CAG8806541.1"/>
    <property type="molecule type" value="Genomic_DNA"/>
</dbReference>
<keyword evidence="3" id="KW-1185">Reference proteome</keyword>
<accession>A0A9N9K3W7</accession>